<dbReference type="PATRIC" id="fig|413882.6.peg.1744"/>
<dbReference type="STRING" id="413882.AAW51_1661"/>
<dbReference type="Gene3D" id="1.10.10.60">
    <property type="entry name" value="Homeodomain-like"/>
    <property type="match status" value="1"/>
</dbReference>
<dbReference type="GO" id="GO:0004803">
    <property type="term" value="F:transposase activity"/>
    <property type="evidence" value="ECO:0007669"/>
    <property type="project" value="InterPro"/>
</dbReference>
<dbReference type="AlphaFoldDB" id="A0A0G3BGB9"/>
<dbReference type="EMBL" id="CP011371">
    <property type="protein sequence ID" value="AKJ28352.1"/>
    <property type="molecule type" value="Genomic_DNA"/>
</dbReference>
<feature type="coiled-coil region" evidence="1">
    <location>
        <begin position="78"/>
        <end position="105"/>
    </location>
</feature>
<evidence type="ECO:0000313" key="3">
    <source>
        <dbReference type="Proteomes" id="UP000035352"/>
    </source>
</evidence>
<dbReference type="InterPro" id="IPR009057">
    <property type="entry name" value="Homeodomain-like_sf"/>
</dbReference>
<evidence type="ECO:0000313" key="2">
    <source>
        <dbReference type="EMBL" id="AKJ28352.1"/>
    </source>
</evidence>
<dbReference type="InterPro" id="IPR002514">
    <property type="entry name" value="Transposase_8"/>
</dbReference>
<keyword evidence="1" id="KW-0175">Coiled coil</keyword>
<dbReference type="GO" id="GO:0003677">
    <property type="term" value="F:DNA binding"/>
    <property type="evidence" value="ECO:0007669"/>
    <property type="project" value="InterPro"/>
</dbReference>
<organism evidence="2 3">
    <name type="scientific">Caldimonas brevitalea</name>
    <dbReference type="NCBI Taxonomy" id="413882"/>
    <lineage>
        <taxon>Bacteria</taxon>
        <taxon>Pseudomonadati</taxon>
        <taxon>Pseudomonadota</taxon>
        <taxon>Betaproteobacteria</taxon>
        <taxon>Burkholderiales</taxon>
        <taxon>Sphaerotilaceae</taxon>
        <taxon>Caldimonas</taxon>
    </lineage>
</organism>
<dbReference type="SUPFAM" id="SSF46689">
    <property type="entry name" value="Homeodomain-like"/>
    <property type="match status" value="1"/>
</dbReference>
<reference evidence="2 3" key="1">
    <citation type="submission" date="2015-05" db="EMBL/GenBank/DDBJ databases">
        <authorList>
            <person name="Tang B."/>
            <person name="Yu Y."/>
        </authorList>
    </citation>
    <scope>NUCLEOTIDE SEQUENCE [LARGE SCALE GENOMIC DNA]</scope>
    <source>
        <strain evidence="2 3">DSM 7029</strain>
    </source>
</reference>
<dbReference type="InterPro" id="IPR051839">
    <property type="entry name" value="RD_transcriptional_regulator"/>
</dbReference>
<dbReference type="PANTHER" id="PTHR33215:SF12">
    <property type="entry name" value="TRANSPOSASE INSN FOR INSERTION SEQUENCE ELEMENT IS911A-RELATED"/>
    <property type="match status" value="1"/>
</dbReference>
<keyword evidence="3" id="KW-1185">Reference proteome</keyword>
<evidence type="ECO:0000256" key="1">
    <source>
        <dbReference type="SAM" id="Coils"/>
    </source>
</evidence>
<protein>
    <submittedName>
        <fullName evidence="2">Transposase</fullName>
    </submittedName>
</protein>
<proteinExistence type="predicted"/>
<gene>
    <name evidence="2" type="ORF">AAW51_1661</name>
</gene>
<sequence length="114" mass="12990">MDTSIGIHPEEDQVEMSKKTRRTFDAAFKLQVVKMIRDQGLSVGQVCRDMSLVDSAVRRWVAQYEEEQAGGPGVGRPLTPEQQRIRQLEAELRQAKSDNELLKKVSAFFARELK</sequence>
<dbReference type="GO" id="GO:0006313">
    <property type="term" value="P:DNA transposition"/>
    <property type="evidence" value="ECO:0007669"/>
    <property type="project" value="InterPro"/>
</dbReference>
<accession>A0A0G3BGB9</accession>
<dbReference type="Pfam" id="PF01527">
    <property type="entry name" value="HTH_Tnp_1"/>
    <property type="match status" value="1"/>
</dbReference>
<dbReference type="PANTHER" id="PTHR33215">
    <property type="entry name" value="PROTEIN DISTAL ANTENNA"/>
    <property type="match status" value="1"/>
</dbReference>
<dbReference type="Proteomes" id="UP000035352">
    <property type="component" value="Chromosome"/>
</dbReference>
<dbReference type="KEGG" id="pbh:AAW51_1661"/>
<name>A0A0G3BGB9_9BURK</name>